<feature type="domain" description="CRAL-TRIO" evidence="1">
    <location>
        <begin position="571"/>
        <end position="755"/>
    </location>
</feature>
<dbReference type="InterPro" id="IPR051026">
    <property type="entry name" value="PI/PC_transfer"/>
</dbReference>
<dbReference type="Pfam" id="PF00650">
    <property type="entry name" value="CRAL_TRIO"/>
    <property type="match status" value="3"/>
</dbReference>
<sequence>MEGGARGDEAAAFDSLMVRDPYEESEHADEARSRWCCLRHNLPAAVCFVLVGAVKVTCKNVGKWCWCLLRRAFSPRSQPLLSLPVSSRDLESYPGGNFANAQAEGWQDSPPAVSRPHATLANEASPLELPTSGKTLVAGFYLSDWQLPPGLGNRNLDDLVSEVEQSCARVGPITRQQALRLVIGMGYNPEAAIAKWQEVVSWRRQHHMDAVRARLNGEMCSQEPVRFSHEADVYSRLFRGCPCALLTADGRPVSVWHAGAADMGNVGALLPEQCRTWSQEVFEYADLWIARETERTKCLTGYIQIYNMQGLSLRQVTSAEVKDRLKAALSAGGFYVEAVAHIYVVNASRLFSMAWKLVRGFLSPWTASKITVSSSVPEELIAELGGPTSQSTDDLHRLLATAADATSSGPCLAAVRRPQIVVQASPRRVSEESVSAASNSLTSTRCSFEPTAEMAEAVLHSSEEALEPIPDIPGALHVAGFFLRPDQLPPGLEDRDLDALVEDVHKSCSQVAALSKQQALRLTLGMGYNTHAAIAKWQEVVQWRKANSMDSVRQEQADKMRDTRPVTFPYQNEVFAKLVCISPCALLAANGTPVSIWHAGTLNASEAASLPSEHVAQWSRAVFEYKDLWISMRSESQKRLLGYVQVYDMQGLSWRHYSSREIADKLKTALQSGSFYVEAVSHMYVINASRLFSVVWKVVRNLISPWTASKISVSSGVPDDLIHSLGGPTSSAARQFQKLIARSPEEAASLTAVLRPPGQVPEPTSPTSAMANCSVVTEVGSQSGCTGEKPVNDIETDMSSVNLEVEVEPVSPGTRCVGGYFLERSQLPPGWEGHDLDALLAEIHGTCSHISPLTKQQALRLMLGMGYDRVAAVSKWREVSAWREANSLQTVRKQQLAMMGGVGPVSFPHEEEIYTKLLKVCPCALLASNGAPVSVWHAKTLNSRAAELSTDEIRSWSHAVFEYKDLWITRESDERSRLIGYIQVYDMQGVGLRHLTSRDIGEKFKSCLQPGAFYMEAVSHMYVVNASALFSMAWKVIRNLISPWTASKITVSNSIPDELIRDLGGPESTAFQKLKEILGTEKADLGKIPVMRPSAAL</sequence>
<dbReference type="Proteomes" id="UP000604046">
    <property type="component" value="Unassembled WGS sequence"/>
</dbReference>
<evidence type="ECO:0000313" key="2">
    <source>
        <dbReference type="EMBL" id="CAE7027216.1"/>
    </source>
</evidence>
<name>A0A812I9U4_9DINO</name>
<dbReference type="InterPro" id="IPR036865">
    <property type="entry name" value="CRAL-TRIO_dom_sf"/>
</dbReference>
<reference evidence="2" key="1">
    <citation type="submission" date="2021-02" db="EMBL/GenBank/DDBJ databases">
        <authorList>
            <person name="Dougan E. K."/>
            <person name="Rhodes N."/>
            <person name="Thang M."/>
            <person name="Chan C."/>
        </authorList>
    </citation>
    <scope>NUCLEOTIDE SEQUENCE</scope>
</reference>
<dbReference type="SUPFAM" id="SSF52087">
    <property type="entry name" value="CRAL/TRIO domain"/>
    <property type="match status" value="3"/>
</dbReference>
<evidence type="ECO:0000313" key="3">
    <source>
        <dbReference type="Proteomes" id="UP000604046"/>
    </source>
</evidence>
<dbReference type="Gene3D" id="3.40.525.10">
    <property type="entry name" value="CRAL-TRIO lipid binding domain"/>
    <property type="match status" value="3"/>
</dbReference>
<dbReference type="OrthoDB" id="1434354at2759"/>
<accession>A0A812I9U4</accession>
<dbReference type="PANTHER" id="PTHR45657">
    <property type="entry name" value="CRAL-TRIO DOMAIN-CONTAINING PROTEIN YKL091C-RELATED"/>
    <property type="match status" value="1"/>
</dbReference>
<proteinExistence type="predicted"/>
<dbReference type="EMBL" id="CAJNDS010000202">
    <property type="protein sequence ID" value="CAE7027216.1"/>
    <property type="molecule type" value="Genomic_DNA"/>
</dbReference>
<feature type="domain" description="CRAL-TRIO" evidence="1">
    <location>
        <begin position="910"/>
        <end position="1086"/>
    </location>
</feature>
<dbReference type="PANTHER" id="PTHR45657:SF1">
    <property type="entry name" value="CRAL-TRIO DOMAIN-CONTAINING PROTEIN YKL091C-RELATED"/>
    <property type="match status" value="1"/>
</dbReference>
<comment type="caution">
    <text evidence="2">The sequence shown here is derived from an EMBL/GenBank/DDBJ whole genome shotgun (WGS) entry which is preliminary data.</text>
</comment>
<dbReference type="InterPro" id="IPR001251">
    <property type="entry name" value="CRAL-TRIO_dom"/>
</dbReference>
<dbReference type="PROSITE" id="PS50191">
    <property type="entry name" value="CRAL_TRIO"/>
    <property type="match status" value="3"/>
</dbReference>
<protein>
    <submittedName>
        <fullName evidence="2">SFH9 protein</fullName>
    </submittedName>
</protein>
<dbReference type="AlphaFoldDB" id="A0A812I9U4"/>
<organism evidence="2 3">
    <name type="scientific">Symbiodinium natans</name>
    <dbReference type="NCBI Taxonomy" id="878477"/>
    <lineage>
        <taxon>Eukaryota</taxon>
        <taxon>Sar</taxon>
        <taxon>Alveolata</taxon>
        <taxon>Dinophyceae</taxon>
        <taxon>Suessiales</taxon>
        <taxon>Symbiodiniaceae</taxon>
        <taxon>Symbiodinium</taxon>
    </lineage>
</organism>
<gene>
    <name evidence="2" type="primary">SFH9</name>
    <name evidence="2" type="ORF">SNAT2548_LOCUS3330</name>
</gene>
<dbReference type="CDD" id="cd00170">
    <property type="entry name" value="SEC14"/>
    <property type="match status" value="3"/>
</dbReference>
<keyword evidence="3" id="KW-1185">Reference proteome</keyword>
<evidence type="ECO:0000259" key="1">
    <source>
        <dbReference type="PROSITE" id="PS50191"/>
    </source>
</evidence>
<feature type="domain" description="CRAL-TRIO" evidence="1">
    <location>
        <begin position="230"/>
        <end position="407"/>
    </location>
</feature>